<evidence type="ECO:0000259" key="2">
    <source>
        <dbReference type="Pfam" id="PF13474"/>
    </source>
</evidence>
<proteinExistence type="predicted"/>
<name>A0A1G7DE65_9PROT</name>
<feature type="signal peptide" evidence="1">
    <location>
        <begin position="1"/>
        <end position="20"/>
    </location>
</feature>
<dbReference type="Pfam" id="PF13474">
    <property type="entry name" value="SnoaL_3"/>
    <property type="match status" value="1"/>
</dbReference>
<organism evidence="3 4">
    <name type="scientific">Kordiimonas lacus</name>
    <dbReference type="NCBI Taxonomy" id="637679"/>
    <lineage>
        <taxon>Bacteria</taxon>
        <taxon>Pseudomonadati</taxon>
        <taxon>Pseudomonadota</taxon>
        <taxon>Alphaproteobacteria</taxon>
        <taxon>Kordiimonadales</taxon>
        <taxon>Kordiimonadaceae</taxon>
        <taxon>Kordiimonas</taxon>
    </lineage>
</organism>
<reference evidence="3 4" key="1">
    <citation type="submission" date="2016-10" db="EMBL/GenBank/DDBJ databases">
        <authorList>
            <person name="de Groot N.N."/>
        </authorList>
    </citation>
    <scope>NUCLEOTIDE SEQUENCE [LARGE SCALE GENOMIC DNA]</scope>
    <source>
        <strain evidence="3 4">CGMCC 1.9109</strain>
    </source>
</reference>
<dbReference type="RefSeq" id="WP_068305003.1">
    <property type="nucleotide sequence ID" value="NZ_FNAK01000007.1"/>
</dbReference>
<evidence type="ECO:0000256" key="1">
    <source>
        <dbReference type="SAM" id="SignalP"/>
    </source>
</evidence>
<dbReference type="AlphaFoldDB" id="A0A1G7DE65"/>
<accession>A0A1G7DE65</accession>
<protein>
    <submittedName>
        <fullName evidence="3">SnoaL-like domain-containing protein</fullName>
    </submittedName>
</protein>
<dbReference type="InterPro" id="IPR037401">
    <property type="entry name" value="SnoaL-like"/>
</dbReference>
<dbReference type="InterPro" id="IPR032710">
    <property type="entry name" value="NTF2-like_dom_sf"/>
</dbReference>
<keyword evidence="1" id="KW-0732">Signal</keyword>
<dbReference type="Proteomes" id="UP000183685">
    <property type="component" value="Unassembled WGS sequence"/>
</dbReference>
<dbReference type="Gene3D" id="3.10.450.50">
    <property type="match status" value="1"/>
</dbReference>
<sequence length="161" mass="18262">MRTMIVYFILIFGFMMPAQAGDEDLAGVNRTLDTFHGAASDADWDTYFALLTEDSTFLGTDASERWDKPTFQAYALPTKGWTYTVRERHVNFTPDGNTAWFDELLDNTKYGTSRGTGVLIRTNDGWKISQYHLTFPLPNDLAKGITEQIQAFEARQKTGQQ</sequence>
<feature type="domain" description="SnoaL-like" evidence="2">
    <location>
        <begin position="28"/>
        <end position="137"/>
    </location>
</feature>
<dbReference type="SUPFAM" id="SSF54427">
    <property type="entry name" value="NTF2-like"/>
    <property type="match status" value="1"/>
</dbReference>
<feature type="chain" id="PRO_5010363795" evidence="1">
    <location>
        <begin position="21"/>
        <end position="161"/>
    </location>
</feature>
<evidence type="ECO:0000313" key="4">
    <source>
        <dbReference type="Proteomes" id="UP000183685"/>
    </source>
</evidence>
<keyword evidence="4" id="KW-1185">Reference proteome</keyword>
<gene>
    <name evidence="3" type="ORF">SAMN04488071_3072</name>
</gene>
<evidence type="ECO:0000313" key="3">
    <source>
        <dbReference type="EMBL" id="SDE49801.1"/>
    </source>
</evidence>
<dbReference type="STRING" id="637679.GCA_001550055_02233"/>
<dbReference type="EMBL" id="FNAK01000007">
    <property type="protein sequence ID" value="SDE49801.1"/>
    <property type="molecule type" value="Genomic_DNA"/>
</dbReference>